<reference evidence="2" key="1">
    <citation type="submission" date="2020-07" db="EMBL/GenBank/DDBJ databases">
        <title>Genome sequences of bacteria associated with the marine, planktonic diatom Thalassiosira profunda strain ECT2AJA-044.</title>
        <authorList>
            <person name="Gargas C.B."/>
            <person name="Roberts W.R."/>
            <person name="Alverson A.J."/>
        </authorList>
    </citation>
    <scope>NUCLEOTIDE SEQUENCE</scope>
    <source>
        <strain evidence="2">ECT2AJA-044</strain>
    </source>
</reference>
<evidence type="ECO:0000313" key="2">
    <source>
        <dbReference type="EMBL" id="QTN34735.1"/>
    </source>
</evidence>
<dbReference type="AlphaFoldDB" id="A0A975I6A8"/>
<evidence type="ECO:0000256" key="1">
    <source>
        <dbReference type="SAM" id="Phobius"/>
    </source>
</evidence>
<accession>A0A975I6A8</accession>
<organism evidence="2 3">
    <name type="scientific">Cognatishimia activa</name>
    <dbReference type="NCBI Taxonomy" id="1715691"/>
    <lineage>
        <taxon>Bacteria</taxon>
        <taxon>Pseudomonadati</taxon>
        <taxon>Pseudomonadota</taxon>
        <taxon>Alphaproteobacteria</taxon>
        <taxon>Rhodobacterales</taxon>
        <taxon>Paracoccaceae</taxon>
        <taxon>Cognatishimia</taxon>
    </lineage>
</organism>
<feature type="transmembrane region" description="Helical" evidence="1">
    <location>
        <begin position="76"/>
        <end position="97"/>
    </location>
</feature>
<dbReference type="Proteomes" id="UP000665026">
    <property type="component" value="Chromosome"/>
</dbReference>
<dbReference type="KEGG" id="cact:HZ995_09460"/>
<sequence length="246" mass="26671">MQDRHFSDEELVAFLDGEEDYAPVDAIREALRTDSALAARLDALKLDMDALADSFDLLQAPELELEAMTPAAPRRAWGALAVAASLALAIGFGAGSWNASKPLEGWVAYVAAYQALYTHATLDHIAQTPEQHAAELDRVSSVIGKDFALEQLTAFPEVDYKRAQVLAFEGRPLVQLAFASKTGVPIALCIIRSDDPEMAAGLVETMRLEGLSSAVWSHGDYEYLLIGGTEDGLIKRMGQAFQSMEI</sequence>
<dbReference type="EMBL" id="CP060010">
    <property type="protein sequence ID" value="QTN34735.1"/>
    <property type="molecule type" value="Genomic_DNA"/>
</dbReference>
<keyword evidence="1" id="KW-1133">Transmembrane helix</keyword>
<evidence type="ECO:0000313" key="3">
    <source>
        <dbReference type="Proteomes" id="UP000665026"/>
    </source>
</evidence>
<keyword evidence="1" id="KW-0472">Membrane</keyword>
<keyword evidence="1" id="KW-0812">Transmembrane</keyword>
<proteinExistence type="predicted"/>
<gene>
    <name evidence="2" type="ORF">HZ995_09460</name>
</gene>
<evidence type="ECO:0008006" key="4">
    <source>
        <dbReference type="Google" id="ProtNLM"/>
    </source>
</evidence>
<dbReference type="RefSeq" id="WP_209355421.1">
    <property type="nucleotide sequence ID" value="NZ_CP060010.1"/>
</dbReference>
<protein>
    <recommendedName>
        <fullName evidence="4">Transmembrane transcriptional regulator (Anti-sigma factor)</fullName>
    </recommendedName>
</protein>
<name>A0A975I6A8_9RHOB</name>